<feature type="domain" description="Tyr recombinase" evidence="3">
    <location>
        <begin position="222"/>
        <end position="404"/>
    </location>
</feature>
<evidence type="ECO:0000313" key="5">
    <source>
        <dbReference type="Proteomes" id="UP001431784"/>
    </source>
</evidence>
<evidence type="ECO:0000256" key="2">
    <source>
        <dbReference type="ARBA" id="ARBA00023172"/>
    </source>
</evidence>
<dbReference type="Proteomes" id="UP001431784">
    <property type="component" value="Unassembled WGS sequence"/>
</dbReference>
<name>A0ABT5THL7_9RHOB</name>
<protein>
    <submittedName>
        <fullName evidence="4">Tyrosine-type recombinase/integrase</fullName>
    </submittedName>
</protein>
<dbReference type="Pfam" id="PF00589">
    <property type="entry name" value="Phage_integrase"/>
    <property type="match status" value="1"/>
</dbReference>
<keyword evidence="1" id="KW-0229">DNA integration</keyword>
<evidence type="ECO:0000256" key="1">
    <source>
        <dbReference type="ARBA" id="ARBA00022908"/>
    </source>
</evidence>
<reference evidence="4" key="1">
    <citation type="submission" date="2023-02" db="EMBL/GenBank/DDBJ databases">
        <title>Description of Roseinatronobacter alkalisoli sp. nov., an alkaliphilic bacerium isolated from soda soil.</title>
        <authorList>
            <person name="Wei W."/>
        </authorList>
    </citation>
    <scope>NUCLEOTIDE SEQUENCE</scope>
    <source>
        <strain evidence="4">HJB301</strain>
    </source>
</reference>
<dbReference type="PANTHER" id="PTHR30349:SF90">
    <property type="entry name" value="TYROSINE RECOMBINASE XERD"/>
    <property type="match status" value="1"/>
</dbReference>
<proteinExistence type="predicted"/>
<gene>
    <name evidence="4" type="ORF">PUT78_21715</name>
</gene>
<dbReference type="Gene3D" id="1.10.443.10">
    <property type="entry name" value="Intergrase catalytic core"/>
    <property type="match status" value="1"/>
</dbReference>
<dbReference type="PROSITE" id="PS51898">
    <property type="entry name" value="TYR_RECOMBINASE"/>
    <property type="match status" value="1"/>
</dbReference>
<keyword evidence="2" id="KW-0233">DNA recombination</keyword>
<comment type="caution">
    <text evidence="4">The sequence shown here is derived from an EMBL/GenBank/DDBJ whole genome shotgun (WGS) entry which is preliminary data.</text>
</comment>
<evidence type="ECO:0000259" key="3">
    <source>
        <dbReference type="PROSITE" id="PS51898"/>
    </source>
</evidence>
<organism evidence="4 5">
    <name type="scientific">Roseinatronobacter alkalisoli</name>
    <dbReference type="NCBI Taxonomy" id="3028235"/>
    <lineage>
        <taxon>Bacteria</taxon>
        <taxon>Pseudomonadati</taxon>
        <taxon>Pseudomonadota</taxon>
        <taxon>Alphaproteobacteria</taxon>
        <taxon>Rhodobacterales</taxon>
        <taxon>Paracoccaceae</taxon>
        <taxon>Roseinatronobacter</taxon>
    </lineage>
</organism>
<dbReference type="InterPro" id="IPR013762">
    <property type="entry name" value="Integrase-like_cat_sf"/>
</dbReference>
<dbReference type="RefSeq" id="WP_274354347.1">
    <property type="nucleotide sequence ID" value="NZ_JAQZSM010000047.1"/>
</dbReference>
<dbReference type="InterPro" id="IPR002104">
    <property type="entry name" value="Integrase_catalytic"/>
</dbReference>
<sequence>MRTRLCKRKLTDDPDNLLAPVFPAYREILTEGQYVVDIQGRYFAAIFHFGDWLRFSNICIQDVRHEHICDFLHNHLPACTSKRHTRSDPKKYRSALLLLEKVMLARGFAVPKPTTAIDAELLAFDVRMKQVWGYADSTRAARCLIIKRFLNERFSGQDIDLTMISSDDIKSFIVGGGNRGSGSARWVSGTIRCFLRYRQLLGDDVSHLMRAIPTLARAKPPALPEAFNDAEVTALLNSFSDDFPRRRRAFAIARCLIDLGLRSSEVAGLTLDDIDWERGTIRVHNRKGRRADVMPLLVTTGEAITDYIQKERPPTNCRNIFVRASAPVGQAVGRRAVQATMLAAYRRLGWNRSRVHVLRHTLATRLLSAGTPMPTIADVMRHRSLSTTVIYTRLDTAWLSEVSMPWPEDIQ</sequence>
<dbReference type="InterPro" id="IPR050090">
    <property type="entry name" value="Tyrosine_recombinase_XerCD"/>
</dbReference>
<dbReference type="InterPro" id="IPR011010">
    <property type="entry name" value="DNA_brk_join_enz"/>
</dbReference>
<dbReference type="EMBL" id="JAQZSM010000047">
    <property type="protein sequence ID" value="MDD7973682.1"/>
    <property type="molecule type" value="Genomic_DNA"/>
</dbReference>
<keyword evidence="5" id="KW-1185">Reference proteome</keyword>
<accession>A0ABT5THL7</accession>
<dbReference type="PANTHER" id="PTHR30349">
    <property type="entry name" value="PHAGE INTEGRASE-RELATED"/>
    <property type="match status" value="1"/>
</dbReference>
<dbReference type="SUPFAM" id="SSF56349">
    <property type="entry name" value="DNA breaking-rejoining enzymes"/>
    <property type="match status" value="1"/>
</dbReference>
<evidence type="ECO:0000313" key="4">
    <source>
        <dbReference type="EMBL" id="MDD7973682.1"/>
    </source>
</evidence>